<dbReference type="HOGENOM" id="CLU_2091773_0_0_10"/>
<keyword evidence="2" id="KW-1185">Reference proteome</keyword>
<organism evidence="1 2">
    <name type="scientific">Azobacteroides pseudotrichonymphae genomovar. CFP2</name>
    <dbReference type="NCBI Taxonomy" id="511995"/>
    <lineage>
        <taxon>Bacteria</taxon>
        <taxon>Pseudomonadati</taxon>
        <taxon>Bacteroidota</taxon>
        <taxon>Bacteroidia</taxon>
        <taxon>Bacteroidales</taxon>
        <taxon>Candidatus Azobacteroides</taxon>
    </lineage>
</organism>
<dbReference type="AlphaFoldDB" id="B6YRW5"/>
<sequence length="116" mass="13353">MNMKAKKLLTLIFFSILFWGIWGVEAKAAKKEIKPELLPAQTEEVKQERDHHRECPFLGKPFSKKQVSYRSVAENEFYEVDLGDDMYAIYKKGVMDKEGISDETTVEIVVVPVIGR</sequence>
<gene>
    <name evidence="1" type="ordered locus">CFPG_674</name>
</gene>
<dbReference type="KEGG" id="aps:CFPG_674"/>
<evidence type="ECO:0000313" key="2">
    <source>
        <dbReference type="Proteomes" id="UP000000723"/>
    </source>
</evidence>
<reference evidence="2" key="1">
    <citation type="journal article" date="2008" name="Science">
        <title>Genome of an endosymbiont coupling N2 fixation to cellulolysis within RT protist cells in termite gut.</title>
        <authorList>
            <person name="Hongoh Y."/>
            <person name="Sharma V.K."/>
            <person name="Prakash T."/>
            <person name="Noda S."/>
            <person name="Toh H."/>
            <person name="Taylor T.D."/>
            <person name="Kudo T."/>
            <person name="Sakaki Y."/>
            <person name="Toyoda A."/>
            <person name="Hattori M."/>
            <person name="Ohkuma M."/>
        </authorList>
    </citation>
    <scope>NUCLEOTIDE SEQUENCE [LARGE SCALE GENOMIC DNA]</scope>
</reference>
<protein>
    <submittedName>
        <fullName evidence="1">Uncharacterized protein</fullName>
    </submittedName>
</protein>
<dbReference type="Proteomes" id="UP000000723">
    <property type="component" value="Chromosome"/>
</dbReference>
<dbReference type="EMBL" id="AP010656">
    <property type="protein sequence ID" value="BAG83937.1"/>
    <property type="molecule type" value="Genomic_DNA"/>
</dbReference>
<name>B6YRW5_AZOPC</name>
<proteinExistence type="predicted"/>
<accession>B6YRW5</accession>
<evidence type="ECO:0000313" key="1">
    <source>
        <dbReference type="EMBL" id="BAG83937.1"/>
    </source>
</evidence>